<dbReference type="EMBL" id="JAPDPJ010000012">
    <property type="protein sequence ID" value="MCW3786316.1"/>
    <property type="molecule type" value="Genomic_DNA"/>
</dbReference>
<keyword evidence="1" id="KW-1133">Transmembrane helix</keyword>
<dbReference type="Pfam" id="PF16151">
    <property type="entry name" value="DUF4859"/>
    <property type="match status" value="1"/>
</dbReference>
<feature type="domain" description="DUF4859" evidence="2">
    <location>
        <begin position="548"/>
        <end position="669"/>
    </location>
</feature>
<comment type="caution">
    <text evidence="3">The sequence shown here is derived from an EMBL/GenBank/DDBJ whole genome shotgun (WGS) entry which is preliminary data.</text>
</comment>
<keyword evidence="4" id="KW-1185">Reference proteome</keyword>
<evidence type="ECO:0000313" key="4">
    <source>
        <dbReference type="Proteomes" id="UP001209229"/>
    </source>
</evidence>
<evidence type="ECO:0000313" key="3">
    <source>
        <dbReference type="EMBL" id="MCW3786316.1"/>
    </source>
</evidence>
<dbReference type="Proteomes" id="UP001209229">
    <property type="component" value="Unassembled WGS sequence"/>
</dbReference>
<evidence type="ECO:0000256" key="1">
    <source>
        <dbReference type="SAM" id="Phobius"/>
    </source>
</evidence>
<organism evidence="3 4">
    <name type="scientific">Plebeiibacterium sediminum</name>
    <dbReference type="NCBI Taxonomy" id="2992112"/>
    <lineage>
        <taxon>Bacteria</taxon>
        <taxon>Pseudomonadati</taxon>
        <taxon>Bacteroidota</taxon>
        <taxon>Bacteroidia</taxon>
        <taxon>Marinilabiliales</taxon>
        <taxon>Marinilabiliaceae</taxon>
        <taxon>Plebeiibacterium</taxon>
    </lineage>
</organism>
<keyword evidence="1" id="KW-0472">Membrane</keyword>
<dbReference type="InterPro" id="IPR045690">
    <property type="entry name" value="DUF6055"/>
</dbReference>
<dbReference type="AlphaFoldDB" id="A0AAE3SEK5"/>
<sequence>MTVITKHKSANAGLCHIILFVFLIVFSGLLSGCDGGEKIQDVVTGEDSEDDDSGYDNENTEGVVILTESDIADFDKFYKPAEFADMNMLRSDSKWSFVRSRQSDHFFVFWEEGFGDDPNAASVPEALRVDIDDLLEKAEEFYDINVNTLGFATIGHGVSNLDKYKMEIYLLYQAEWLATGSGYDDVIGALWVNPGTCKPVGSTIAHEIGHSFQYQTYSDLLNYNGITNDFNRGFRYGYGGNGGNAFWEQCAQWQSFQSYPDEAFTSYNFDEYMTNYHRHFCHEMQRYASYWLQYYWTEKHGIDYIGKIWRASMGPEDPIETYMRLNSLTVEEMNAELYDAASKMVTWDLDAIRSIGANYIGKYSYKFYQNEDGYYQVAYSKCPGSTGYNVIPLNVPKAGTVVSTSFVALTPGSALAAKDPGQYNVGENVLTTTIYNNTSQTRAGYRYGYVALLNDGTRVYGEMNSKVSDDIEFTIPENCENLWLVVLGAPTTYKSHPWDDDESNDDQWPYKVRFTNTDLLGNITIDENATPENMTLTYDVSFDVSDAYTGTTVNLYSNGDISKIAQAFVMQPSAISGIVLDANSTPQEGKIAFAAVESSGSLKYETSANGYGFWYAGNGDVISWGENNDSKIFTELTLSNFEFSIGQYPGKSVSGDQYTVKQALVYTKNGSQYQVTFVFNITLN</sequence>
<dbReference type="RefSeq" id="WP_301189882.1">
    <property type="nucleotide sequence ID" value="NZ_JAPDPJ010000012.1"/>
</dbReference>
<feature type="transmembrane region" description="Helical" evidence="1">
    <location>
        <begin position="12"/>
        <end position="30"/>
    </location>
</feature>
<protein>
    <submittedName>
        <fullName evidence="3">DUF4859 domain-containing protein</fullName>
    </submittedName>
</protein>
<evidence type="ECO:0000259" key="2">
    <source>
        <dbReference type="Pfam" id="PF16151"/>
    </source>
</evidence>
<dbReference type="InterPro" id="IPR032339">
    <property type="entry name" value="DUF4859"/>
</dbReference>
<dbReference type="PROSITE" id="PS51257">
    <property type="entry name" value="PROKAR_LIPOPROTEIN"/>
    <property type="match status" value="1"/>
</dbReference>
<keyword evidence="1" id="KW-0812">Transmembrane</keyword>
<name>A0AAE3SEK5_9BACT</name>
<accession>A0AAE3SEK5</accession>
<gene>
    <name evidence="3" type="ORF">OM075_07550</name>
</gene>
<proteinExistence type="predicted"/>
<reference evidence="3" key="1">
    <citation type="submission" date="2022-10" db="EMBL/GenBank/DDBJ databases">
        <authorList>
            <person name="Yu W.X."/>
        </authorList>
    </citation>
    <scope>NUCLEOTIDE SEQUENCE</scope>
    <source>
        <strain evidence="3">AAT</strain>
    </source>
</reference>
<dbReference type="Pfam" id="PF19527">
    <property type="entry name" value="DUF6055"/>
    <property type="match status" value="1"/>
</dbReference>